<reference evidence="3 4" key="1">
    <citation type="submission" date="2013-12" db="EMBL/GenBank/DDBJ databases">
        <title>Comparative genomics of relapsing fever spirochetes.</title>
        <authorList>
            <person name="Schwan T.G."/>
            <person name="Raffel S.J."/>
            <person name="Porcella S.F."/>
        </authorList>
    </citation>
    <scope>NUCLEOTIDE SEQUENCE [LARGE SCALE GENOMIC DNA]</scope>
    <source>
        <strain evidence="3 4">CR2A</strain>
    </source>
</reference>
<evidence type="ECO:0000313" key="4">
    <source>
        <dbReference type="Proteomes" id="UP000019148"/>
    </source>
</evidence>
<dbReference type="AlphaFoldDB" id="W6U1G0"/>
<keyword evidence="1" id="KW-0227">DNA damage</keyword>
<feature type="domain" description="UVR" evidence="2">
    <location>
        <begin position="30"/>
        <end position="65"/>
    </location>
</feature>
<dbReference type="Pfam" id="PF02151">
    <property type="entry name" value="UVR"/>
    <property type="match status" value="1"/>
</dbReference>
<comment type="caution">
    <text evidence="3">The sequence shown here is derived from an EMBL/GenBank/DDBJ whole genome shotgun (WGS) entry which is preliminary data.</text>
</comment>
<proteinExistence type="predicted"/>
<organism evidence="3 4">
    <name type="scientific">Borrelia duttonii CR2A</name>
    <dbReference type="NCBI Taxonomy" id="1432657"/>
    <lineage>
        <taxon>Bacteria</taxon>
        <taxon>Pseudomonadati</taxon>
        <taxon>Spirochaetota</taxon>
        <taxon>Spirochaetia</taxon>
        <taxon>Spirochaetales</taxon>
        <taxon>Borreliaceae</taxon>
        <taxon>Borrelia</taxon>
    </lineage>
</organism>
<gene>
    <name evidence="3" type="ORF">BDCR2A_01034</name>
</gene>
<dbReference type="PATRIC" id="fig|1432657.3.peg.1020"/>
<dbReference type="Proteomes" id="UP000019148">
    <property type="component" value="Unassembled WGS sequence"/>
</dbReference>
<dbReference type="InterPro" id="IPR001943">
    <property type="entry name" value="UVR_dom"/>
</dbReference>
<dbReference type="GO" id="GO:0009432">
    <property type="term" value="P:SOS response"/>
    <property type="evidence" value="ECO:0007669"/>
    <property type="project" value="UniProtKB-KW"/>
</dbReference>
<protein>
    <submittedName>
        <fullName evidence="3">Excinuclease ABC subunit B</fullName>
    </submittedName>
</protein>
<dbReference type="PROSITE" id="PS50151">
    <property type="entry name" value="UVR"/>
    <property type="match status" value="1"/>
</dbReference>
<dbReference type="SUPFAM" id="SSF46600">
    <property type="entry name" value="C-terminal UvrC-binding domain of UvrB"/>
    <property type="match status" value="1"/>
</dbReference>
<evidence type="ECO:0000259" key="2">
    <source>
        <dbReference type="PROSITE" id="PS50151"/>
    </source>
</evidence>
<name>W6U1G0_9SPIR</name>
<evidence type="ECO:0000313" key="3">
    <source>
        <dbReference type="EMBL" id="ETZ19061.1"/>
    </source>
</evidence>
<dbReference type="EMBL" id="AZIT01000001">
    <property type="protein sequence ID" value="ETZ19061.1"/>
    <property type="molecule type" value="Genomic_DNA"/>
</dbReference>
<accession>W6U1G0</accession>
<keyword evidence="1" id="KW-0742">SOS response</keyword>
<dbReference type="InterPro" id="IPR036876">
    <property type="entry name" value="UVR_dom_sf"/>
</dbReference>
<sequence length="65" mass="7817">MQSILEKEFKNETLDYNVEKIISDNNLSREDLIIKLKFELNEAVEDERFEDAIFLRDKIKELINI</sequence>
<evidence type="ECO:0000256" key="1">
    <source>
        <dbReference type="ARBA" id="ARBA00023236"/>
    </source>
</evidence>